<feature type="transmembrane region" description="Helical" evidence="1">
    <location>
        <begin position="904"/>
        <end position="928"/>
    </location>
</feature>
<feature type="transmembrane region" description="Helical" evidence="1">
    <location>
        <begin position="12"/>
        <end position="29"/>
    </location>
</feature>
<sequence length="1054" mass="112284">MDIIRAAIERPIAVIAAVLMAVMFGAVAIDRIPIQLAPDVRKPIIQVKTLWPGAAPLEIEREITNPQEDELKGLESLQSMVSRSQTGEAEITLEFAIGANMDRALLLVANRLDRVSSYPAEARQPTLDTSGSEDSAIAWFTLRRLPGNDRAIAEYGGFVEDVVKERIERVEGVSRVNVFGGVDRELQIVIDPERLARFRLTIPEVVNRLRDESISLSAGDLEEGKRRYVVRAEGQLNDVASVGAVVLRSAATSDGAGFGRVRVSDVADVRIGYKEPTARIRYKGEQAIAINAVRETGANVIETMEGIREAVAELEARELGRAGLHILQAYDETTYINSAIDLVIQNIWMGGLLAAGVLMLFLRSASATLVVSLAIPVSIVASFVAMAALGRTLNVISLAGIAFAVGMVVDAAIVVLENIYRLRQEGRSRADAAYEGARQVWGAILVSALTTVLVFVPILIMELEAGQLFRDIAVAISVAVMLSLVVAVTVIPALSSRLLGRGSAKISVTPLPGVDHFGRGFGWLVRSYAAFTVRNRVAGLLAVLAIAGAAMGGAWAYLPKLEYLPEGNRNLVFGVLIPPPGYNLPTTTTIAERIERVAEPLWGGDVTGPNGEPGIENFFFVATPGTSFVGASAMDAGRAAELIPLLSRPIFAEPGTFGFMTQPSLFGRGIGGGRAIELNVSGPDLDDILEVAQRAAGLVGRLLPRGEGHQFRPQPGLELGAPEIRLEPDRLRLADAGVPASVLAATVDVYNDGLRVEEVTVDGERIDLTLQGRAVSAGGLRTQDIGSLPVVTPGGRIVPVTSLARVTLTAGPTEIRHRERLRTVTLEIRPAPTLPLESALEIVERDIAAALQAEGVPEGVRFSVSGTADQLTQTWSAIQINLVLALVIVFLVMAVLFESFVLPLVILVSVPVAAAGGVAGLALLNVWQTQPLDMLTLLGFVILVGIVVNNAILVVHQALYHHREERMDVEAAILEATRNRIRPIFMSTLTSVFGMLPLVVFPGAGSELYRGLGSVVVGGLALSAVLTLLIVPPLLRLAMATQPAVVGAKPAPAE</sequence>
<dbReference type="RefSeq" id="WP_093247545.1">
    <property type="nucleotide sequence ID" value="NZ_FNQM01000001.1"/>
</dbReference>
<feature type="transmembrane region" description="Helical" evidence="1">
    <location>
        <begin position="342"/>
        <end position="362"/>
    </location>
</feature>
<dbReference type="PRINTS" id="PR00702">
    <property type="entry name" value="ACRIFLAVINRP"/>
</dbReference>
<organism evidence="2 3">
    <name type="scientific">Rubrimonas cliftonensis</name>
    <dbReference type="NCBI Taxonomy" id="89524"/>
    <lineage>
        <taxon>Bacteria</taxon>
        <taxon>Pseudomonadati</taxon>
        <taxon>Pseudomonadota</taxon>
        <taxon>Alphaproteobacteria</taxon>
        <taxon>Rhodobacterales</taxon>
        <taxon>Paracoccaceae</taxon>
        <taxon>Rubrimonas</taxon>
    </lineage>
</organism>
<keyword evidence="3" id="KW-1185">Reference proteome</keyword>
<evidence type="ECO:0000256" key="1">
    <source>
        <dbReference type="SAM" id="Phobius"/>
    </source>
</evidence>
<dbReference type="Proteomes" id="UP000198703">
    <property type="component" value="Unassembled WGS sequence"/>
</dbReference>
<gene>
    <name evidence="2" type="ORF">SAMN05444370_101118</name>
</gene>
<dbReference type="Gene3D" id="3.30.70.1320">
    <property type="entry name" value="Multidrug efflux transporter AcrB pore domain like"/>
    <property type="match status" value="1"/>
</dbReference>
<dbReference type="GO" id="GO:0005886">
    <property type="term" value="C:plasma membrane"/>
    <property type="evidence" value="ECO:0007669"/>
    <property type="project" value="TreeGrafter"/>
</dbReference>
<dbReference type="SUPFAM" id="SSF82693">
    <property type="entry name" value="Multidrug efflux transporter AcrB pore domain, PN1, PN2, PC1 and PC2 subdomains"/>
    <property type="match status" value="2"/>
</dbReference>
<dbReference type="OrthoDB" id="9807350at2"/>
<dbReference type="GO" id="GO:0042910">
    <property type="term" value="F:xenobiotic transmembrane transporter activity"/>
    <property type="evidence" value="ECO:0007669"/>
    <property type="project" value="TreeGrafter"/>
</dbReference>
<evidence type="ECO:0000313" key="3">
    <source>
        <dbReference type="Proteomes" id="UP000198703"/>
    </source>
</evidence>
<dbReference type="SUPFAM" id="SSF82714">
    <property type="entry name" value="Multidrug efflux transporter AcrB TolC docking domain, DN and DC subdomains"/>
    <property type="match status" value="2"/>
</dbReference>
<dbReference type="Gene3D" id="1.20.1640.10">
    <property type="entry name" value="Multidrug efflux transporter AcrB transmembrane domain"/>
    <property type="match status" value="2"/>
</dbReference>
<keyword evidence="1" id="KW-0472">Membrane</keyword>
<reference evidence="2 3" key="1">
    <citation type="submission" date="2016-10" db="EMBL/GenBank/DDBJ databases">
        <authorList>
            <person name="de Groot N.N."/>
        </authorList>
    </citation>
    <scope>NUCLEOTIDE SEQUENCE [LARGE SCALE GENOMIC DNA]</scope>
    <source>
        <strain evidence="2 3">DSM 15345</strain>
    </source>
</reference>
<dbReference type="InterPro" id="IPR027463">
    <property type="entry name" value="AcrB_DN_DC_subdom"/>
</dbReference>
<evidence type="ECO:0000313" key="2">
    <source>
        <dbReference type="EMBL" id="SDZ74427.1"/>
    </source>
</evidence>
<feature type="transmembrane region" description="Helical" evidence="1">
    <location>
        <begin position="395"/>
        <end position="419"/>
    </location>
</feature>
<feature type="transmembrane region" description="Helical" evidence="1">
    <location>
        <begin position="537"/>
        <end position="558"/>
    </location>
</feature>
<feature type="transmembrane region" description="Helical" evidence="1">
    <location>
        <begin position="440"/>
        <end position="460"/>
    </location>
</feature>
<dbReference type="Pfam" id="PF00873">
    <property type="entry name" value="ACR_tran"/>
    <property type="match status" value="1"/>
</dbReference>
<accession>A0A1H3VI14</accession>
<name>A0A1H3VI14_9RHOB</name>
<dbReference type="Gene3D" id="3.30.70.1430">
    <property type="entry name" value="Multidrug efflux transporter AcrB pore domain"/>
    <property type="match status" value="2"/>
</dbReference>
<proteinExistence type="predicted"/>
<feature type="transmembrane region" description="Helical" evidence="1">
    <location>
        <begin position="934"/>
        <end position="960"/>
    </location>
</feature>
<dbReference type="Gene3D" id="3.30.2090.10">
    <property type="entry name" value="Multidrug efflux transporter AcrB TolC docking domain, DN and DC subdomains"/>
    <property type="match status" value="2"/>
</dbReference>
<protein>
    <submittedName>
        <fullName evidence="2">Hydrophobic/amphiphilic exporter-1, HAE1 family</fullName>
    </submittedName>
</protein>
<feature type="transmembrane region" description="Helical" evidence="1">
    <location>
        <begin position="369"/>
        <end position="389"/>
    </location>
</feature>
<dbReference type="AlphaFoldDB" id="A0A1H3VI14"/>
<dbReference type="PANTHER" id="PTHR32063">
    <property type="match status" value="1"/>
</dbReference>
<dbReference type="STRING" id="89524.SAMN05444370_101118"/>
<dbReference type="PANTHER" id="PTHR32063:SF0">
    <property type="entry name" value="SWARMING MOTILITY PROTEIN SWRC"/>
    <property type="match status" value="1"/>
</dbReference>
<dbReference type="SUPFAM" id="SSF82866">
    <property type="entry name" value="Multidrug efflux transporter AcrB transmembrane domain"/>
    <property type="match status" value="2"/>
</dbReference>
<keyword evidence="1" id="KW-1133">Transmembrane helix</keyword>
<keyword evidence="1" id="KW-0812">Transmembrane</keyword>
<feature type="transmembrane region" description="Helical" evidence="1">
    <location>
        <begin position="875"/>
        <end position="897"/>
    </location>
</feature>
<feature type="transmembrane region" description="Helical" evidence="1">
    <location>
        <begin position="472"/>
        <end position="495"/>
    </location>
</feature>
<feature type="transmembrane region" description="Helical" evidence="1">
    <location>
        <begin position="981"/>
        <end position="1000"/>
    </location>
</feature>
<dbReference type="Gene3D" id="3.30.70.1440">
    <property type="entry name" value="Multidrug efflux transporter AcrB pore domain"/>
    <property type="match status" value="1"/>
</dbReference>
<dbReference type="InterPro" id="IPR001036">
    <property type="entry name" value="Acrflvin-R"/>
</dbReference>
<dbReference type="EMBL" id="FNQM01000001">
    <property type="protein sequence ID" value="SDZ74427.1"/>
    <property type="molecule type" value="Genomic_DNA"/>
</dbReference>
<feature type="transmembrane region" description="Helical" evidence="1">
    <location>
        <begin position="1012"/>
        <end position="1031"/>
    </location>
</feature>